<feature type="binding site" evidence="7">
    <location>
        <position position="115"/>
    </location>
    <ligand>
        <name>Zn(2+)</name>
        <dbReference type="ChEBI" id="CHEBI:29105"/>
        <note>catalytic</note>
    </ligand>
</feature>
<evidence type="ECO:0000256" key="6">
    <source>
        <dbReference type="ARBA" id="ARBA00022833"/>
    </source>
</evidence>
<evidence type="ECO:0000256" key="7">
    <source>
        <dbReference type="HAMAP-Rule" id="MF_00009"/>
    </source>
</evidence>
<feature type="binding site" evidence="7">
    <location>
        <position position="119"/>
    </location>
    <ligand>
        <name>Zn(2+)</name>
        <dbReference type="ChEBI" id="CHEBI:29105"/>
        <note>catalytic</note>
    </ligand>
</feature>
<dbReference type="Pfam" id="PF02130">
    <property type="entry name" value="YbeY"/>
    <property type="match status" value="1"/>
</dbReference>
<evidence type="ECO:0000256" key="2">
    <source>
        <dbReference type="ARBA" id="ARBA00022722"/>
    </source>
</evidence>
<keyword evidence="3 7" id="KW-0479">Metal-binding</keyword>
<dbReference type="GO" id="GO:0004222">
    <property type="term" value="F:metalloendopeptidase activity"/>
    <property type="evidence" value="ECO:0007669"/>
    <property type="project" value="InterPro"/>
</dbReference>
<proteinExistence type="inferred from homology"/>
<keyword evidence="7" id="KW-0690">Ribosome biogenesis</keyword>
<dbReference type="PANTHER" id="PTHR46986">
    <property type="entry name" value="ENDORIBONUCLEASE YBEY, CHLOROPLASTIC"/>
    <property type="match status" value="1"/>
</dbReference>
<keyword evidence="7" id="KW-0698">rRNA processing</keyword>
<keyword evidence="6 7" id="KW-0862">Zinc</keyword>
<dbReference type="NCBIfam" id="TIGR00043">
    <property type="entry name" value="rRNA maturation RNase YbeY"/>
    <property type="match status" value="1"/>
</dbReference>
<evidence type="ECO:0000256" key="3">
    <source>
        <dbReference type="ARBA" id="ARBA00022723"/>
    </source>
</evidence>
<comment type="cofactor">
    <cofactor evidence="7">
        <name>Zn(2+)</name>
        <dbReference type="ChEBI" id="CHEBI:29105"/>
    </cofactor>
    <text evidence="7">Binds 1 zinc ion.</text>
</comment>
<dbReference type="PANTHER" id="PTHR46986:SF1">
    <property type="entry name" value="ENDORIBONUCLEASE YBEY, CHLOROPLASTIC"/>
    <property type="match status" value="1"/>
</dbReference>
<dbReference type="Gene3D" id="3.40.390.30">
    <property type="entry name" value="Metalloproteases ('zincins'), catalytic domain"/>
    <property type="match status" value="1"/>
</dbReference>
<accession>A0A2X0SBF4</accession>
<keyword evidence="5 7" id="KW-0378">Hydrolase</keyword>
<dbReference type="GO" id="GO:0005737">
    <property type="term" value="C:cytoplasm"/>
    <property type="evidence" value="ECO:0007669"/>
    <property type="project" value="UniProtKB-SubCell"/>
</dbReference>
<protein>
    <recommendedName>
        <fullName evidence="7">Endoribonuclease YbeY</fullName>
        <ecNumber evidence="7">3.1.-.-</ecNumber>
    </recommendedName>
</protein>
<feature type="binding site" evidence="7">
    <location>
        <position position="125"/>
    </location>
    <ligand>
        <name>Zn(2+)</name>
        <dbReference type="ChEBI" id="CHEBI:29105"/>
        <note>catalytic</note>
    </ligand>
</feature>
<evidence type="ECO:0000313" key="8">
    <source>
        <dbReference type="EMBL" id="SPS04761.1"/>
    </source>
</evidence>
<comment type="subcellular location">
    <subcellularLocation>
        <location evidence="7">Cytoplasm</location>
    </subcellularLocation>
</comment>
<reference evidence="8" key="1">
    <citation type="submission" date="2018-05" db="EMBL/GenBank/DDBJ databases">
        <authorList>
            <person name="Lanie J.A."/>
            <person name="Ng W.-L."/>
            <person name="Kazmierczak K.M."/>
            <person name="Andrzejewski T.M."/>
            <person name="Davidsen T.M."/>
            <person name="Wayne K.J."/>
            <person name="Tettelin H."/>
            <person name="Glass J.I."/>
            <person name="Rusch D."/>
            <person name="Podicherti R."/>
            <person name="Tsui H.-C.T."/>
            <person name="Winkler M.E."/>
        </authorList>
    </citation>
    <scope>NUCLEOTIDE SEQUENCE</scope>
    <source>
        <strain evidence="8">KNB</strain>
    </source>
</reference>
<comment type="similarity">
    <text evidence="1 7">Belongs to the endoribonuclease YbeY family.</text>
</comment>
<dbReference type="InterPro" id="IPR020549">
    <property type="entry name" value="YbeY_CS"/>
</dbReference>
<dbReference type="GO" id="GO:0004521">
    <property type="term" value="F:RNA endonuclease activity"/>
    <property type="evidence" value="ECO:0007669"/>
    <property type="project" value="UniProtKB-UniRule"/>
</dbReference>
<dbReference type="EC" id="3.1.-.-" evidence="7"/>
<sequence>MVIYKLSMSVQYATDRGNLPTRPQFRRWVKVAQQRNLQIVLRIVDEQEGLALNSKYRGRNYATNVLTFTYSDNEFSPGGMDIQYGDIVICAPVVEREASEQGKVLQAHYAHLVIHATLHLQGYDHENEHDAARMEALESKLMEKLKYANPY</sequence>
<dbReference type="AlphaFoldDB" id="A0A2X0SBF4"/>
<dbReference type="HAMAP" id="MF_00009">
    <property type="entry name" value="Endoribonucl_YbeY"/>
    <property type="match status" value="1"/>
</dbReference>
<dbReference type="EMBL" id="LS423452">
    <property type="protein sequence ID" value="SPS04761.1"/>
    <property type="molecule type" value="Genomic_DNA"/>
</dbReference>
<dbReference type="GO" id="GO:0006364">
    <property type="term" value="P:rRNA processing"/>
    <property type="evidence" value="ECO:0007669"/>
    <property type="project" value="UniProtKB-UniRule"/>
</dbReference>
<organism evidence="8">
    <name type="scientific">Candidatus Nitrotoga fabula</name>
    <dbReference type="NCBI Taxonomy" id="2182327"/>
    <lineage>
        <taxon>Bacteria</taxon>
        <taxon>Pseudomonadati</taxon>
        <taxon>Pseudomonadota</taxon>
        <taxon>Betaproteobacteria</taxon>
        <taxon>Nitrosomonadales</taxon>
        <taxon>Gallionellaceae</taxon>
        <taxon>Candidatus Nitrotoga</taxon>
    </lineage>
</organism>
<evidence type="ECO:0000256" key="4">
    <source>
        <dbReference type="ARBA" id="ARBA00022759"/>
    </source>
</evidence>
<evidence type="ECO:0000256" key="5">
    <source>
        <dbReference type="ARBA" id="ARBA00022801"/>
    </source>
</evidence>
<keyword evidence="4 7" id="KW-0255">Endonuclease</keyword>
<dbReference type="SUPFAM" id="SSF55486">
    <property type="entry name" value="Metalloproteases ('zincins'), catalytic domain"/>
    <property type="match status" value="1"/>
</dbReference>
<evidence type="ECO:0000256" key="1">
    <source>
        <dbReference type="ARBA" id="ARBA00010875"/>
    </source>
</evidence>
<comment type="function">
    <text evidence="7">Single strand-specific metallo-endoribonuclease involved in late-stage 70S ribosome quality control and in maturation of the 3' terminus of the 16S rRNA.</text>
</comment>
<dbReference type="PROSITE" id="PS01306">
    <property type="entry name" value="UPF0054"/>
    <property type="match status" value="1"/>
</dbReference>
<keyword evidence="2 7" id="KW-0540">Nuclease</keyword>
<dbReference type="InterPro" id="IPR023091">
    <property type="entry name" value="MetalPrtase_cat_dom_sf_prd"/>
</dbReference>
<keyword evidence="7" id="KW-0963">Cytoplasm</keyword>
<dbReference type="InterPro" id="IPR002036">
    <property type="entry name" value="YbeY"/>
</dbReference>
<gene>
    <name evidence="7 8" type="primary">ybeY</name>
    <name evidence="8" type="ORF">NITFAB_0350</name>
</gene>
<dbReference type="GO" id="GO:0008270">
    <property type="term" value="F:zinc ion binding"/>
    <property type="evidence" value="ECO:0007669"/>
    <property type="project" value="UniProtKB-UniRule"/>
</dbReference>
<name>A0A2X0SBF4_9PROT</name>